<dbReference type="Pfam" id="PF03200">
    <property type="entry name" value="Glyco_hydro_63"/>
    <property type="match status" value="1"/>
</dbReference>
<feature type="domain" description="Mannosylglycerate hydrolase MGH1-like glycoside hydrolase" evidence="2">
    <location>
        <begin position="416"/>
        <end position="521"/>
    </location>
</feature>
<dbReference type="PANTHER" id="PTHR10412:SF10">
    <property type="entry name" value="GLYCOSYL HYDROLASE FAMILY 63 C-TERMINAL DOMAIN-CONTAINING PROTEIN"/>
    <property type="match status" value="1"/>
</dbReference>
<protein>
    <submittedName>
        <fullName evidence="3">Glucosidase</fullName>
    </submittedName>
</protein>
<accession>A0A512BB22</accession>
<gene>
    <name evidence="3" type="ORF">SAE01_15810</name>
</gene>
<dbReference type="EMBL" id="BJYT01000005">
    <property type="protein sequence ID" value="GEO09085.1"/>
    <property type="molecule type" value="Genomic_DNA"/>
</dbReference>
<dbReference type="AlphaFoldDB" id="A0A512BB22"/>
<dbReference type="Gene3D" id="1.50.10.10">
    <property type="match status" value="1"/>
</dbReference>
<evidence type="ECO:0000313" key="4">
    <source>
        <dbReference type="Proteomes" id="UP000321513"/>
    </source>
</evidence>
<dbReference type="PANTHER" id="PTHR10412">
    <property type="entry name" value="MANNOSYL-OLIGOSACCHARIDE GLUCOSIDASE"/>
    <property type="match status" value="1"/>
</dbReference>
<dbReference type="Proteomes" id="UP000321513">
    <property type="component" value="Unassembled WGS sequence"/>
</dbReference>
<organism evidence="3 4">
    <name type="scientific">Segetibacter aerophilus</name>
    <dbReference type="NCBI Taxonomy" id="670293"/>
    <lineage>
        <taxon>Bacteria</taxon>
        <taxon>Pseudomonadati</taxon>
        <taxon>Bacteroidota</taxon>
        <taxon>Chitinophagia</taxon>
        <taxon>Chitinophagales</taxon>
        <taxon>Chitinophagaceae</taxon>
        <taxon>Segetibacter</taxon>
    </lineage>
</organism>
<comment type="caution">
    <text evidence="3">The sequence shown here is derived from an EMBL/GenBank/DDBJ whole genome shotgun (WGS) entry which is preliminary data.</text>
</comment>
<dbReference type="OrthoDB" id="9781878at2"/>
<reference evidence="3 4" key="1">
    <citation type="submission" date="2019-07" db="EMBL/GenBank/DDBJ databases">
        <title>Whole genome shotgun sequence of Segetibacter aerophilus NBRC 106135.</title>
        <authorList>
            <person name="Hosoyama A."/>
            <person name="Uohara A."/>
            <person name="Ohji S."/>
            <person name="Ichikawa N."/>
        </authorList>
    </citation>
    <scope>NUCLEOTIDE SEQUENCE [LARGE SCALE GENOMIC DNA]</scope>
    <source>
        <strain evidence="3 4">NBRC 106135</strain>
    </source>
</reference>
<evidence type="ECO:0000259" key="1">
    <source>
        <dbReference type="Pfam" id="PF03200"/>
    </source>
</evidence>
<feature type="domain" description="Glycosyl hydrolase family 63 C-terminal" evidence="1">
    <location>
        <begin position="694"/>
        <end position="780"/>
    </location>
</feature>
<dbReference type="InterPro" id="IPR008928">
    <property type="entry name" value="6-hairpin_glycosidase_sf"/>
</dbReference>
<sequence length="894" mass="103570">MTAEELRLQKPLEGKSKWKKWGPYVSDRQWGTVREDYSADGKPWDYLTHDMARSKAYRWGEDGIAGISDNEQLLCFSVCFWNKKDPIIKERLFGLGGNEGNHGEDVKELYYYLDSTPTHSYMKMLYKYPQSEFPYSKLVEENRKRDKLQPEYELMDTGIFDEDKYFDIFVEYAKATEEDLLIKITIHNRGDEDAALHVLPQLWFRNTWSWGYNNYKPHLTSCDSGNVLVDHQALGHLTLHLEKAAPLLFCENETNTKRLYGVDNKTSLLKDGINEFLVNGNKKAVSSNADTTKVAVNYEVVVKGKESTTIRLRLSADNKQPFEDFESIFKTRIDEADEFYASVQNDVVSEEDKMIQRQAYAGMLWSKQFYYYDVDEWLKGDPAQPPPSPARLKGRNHEWKHLNNANIISMPDKWEYPWYAAWDLAFHCIPISLIDPHFAKGQLLLLTKDWYMHPNGQFPAYEWLFSDVNPPVHAWATWRVYKNDEKQHNGKGDTAFLQAVYHRLLINFTWWVNRKDAEGNNIFEGGFLGLDNIGVFDRSAPLPSGGTIEQADGTSWMAMYSLNMMRIALELSRTNPVYQDMASKFFEHFLYIAGAMASMGDKNSGLWDDEDNFYYDTLKMKNDGSVKLKVRSMVGLIPLFAVEVIDHQLLEEAPEFAKRLKWFLNNRPDLASLVSRWQDKNEGEKHLLSLLRGHRMKKILERVLDENEFLSEYGVRSLSKVYEKHPYEFELNGTFFNIHYSPGESPIGMFGGNSNWRGPIWMPVNFLIIESIKRFHSYYGDDFRIECPKGSGEYMSLAEVAEYLSKRLSKLFLKDENGRRPFNGADDKLQRDPNFCNYILFYEHFHGDNGRGVGASHQTGWTGSIANLLQPKKDLFASTNEEIKASEPLDLQSK</sequence>
<dbReference type="GO" id="GO:0004573">
    <property type="term" value="F:Glc3Man9GlcNAc2 oligosaccharide glucosidase activity"/>
    <property type="evidence" value="ECO:0007669"/>
    <property type="project" value="InterPro"/>
</dbReference>
<dbReference type="InterPro" id="IPR004888">
    <property type="entry name" value="Glycoside_hydrolase_63"/>
</dbReference>
<evidence type="ECO:0000313" key="3">
    <source>
        <dbReference type="EMBL" id="GEO09085.1"/>
    </source>
</evidence>
<dbReference type="GO" id="GO:0009311">
    <property type="term" value="P:oligosaccharide metabolic process"/>
    <property type="evidence" value="ECO:0007669"/>
    <property type="project" value="InterPro"/>
</dbReference>
<dbReference type="RefSeq" id="WP_147203216.1">
    <property type="nucleotide sequence ID" value="NZ_BJYT01000005.1"/>
</dbReference>
<dbReference type="InterPro" id="IPR031335">
    <property type="entry name" value="Glyco_hydro_63_C"/>
</dbReference>
<dbReference type="Pfam" id="PF22422">
    <property type="entry name" value="MGH1-like_GH"/>
    <property type="match status" value="1"/>
</dbReference>
<dbReference type="SUPFAM" id="SSF48208">
    <property type="entry name" value="Six-hairpin glycosidases"/>
    <property type="match status" value="1"/>
</dbReference>
<dbReference type="InterPro" id="IPR054491">
    <property type="entry name" value="MGH1-like_GH"/>
</dbReference>
<keyword evidence="4" id="KW-1185">Reference proteome</keyword>
<dbReference type="InterPro" id="IPR012341">
    <property type="entry name" value="6hp_glycosidase-like_sf"/>
</dbReference>
<proteinExistence type="predicted"/>
<evidence type="ECO:0000259" key="2">
    <source>
        <dbReference type="Pfam" id="PF22422"/>
    </source>
</evidence>
<name>A0A512BB22_9BACT</name>